<name>A0A1H7PUB5_9BURK</name>
<accession>A0A1H7PUB5</accession>
<dbReference type="EMBL" id="FOAJ01000007">
    <property type="protein sequence ID" value="SEL39420.1"/>
    <property type="molecule type" value="Genomic_DNA"/>
</dbReference>
<evidence type="ECO:0000313" key="1">
    <source>
        <dbReference type="EMBL" id="SEL39420.1"/>
    </source>
</evidence>
<proteinExistence type="predicted"/>
<keyword evidence="2" id="KW-1185">Reference proteome</keyword>
<protein>
    <submittedName>
        <fullName evidence="1">Uncharacterized protein</fullName>
    </submittedName>
</protein>
<dbReference type="Proteomes" id="UP000199120">
    <property type="component" value="Unassembled WGS sequence"/>
</dbReference>
<dbReference type="RefSeq" id="WP_177197945.1">
    <property type="nucleotide sequence ID" value="NZ_FNSR01000001.1"/>
</dbReference>
<dbReference type="AlphaFoldDB" id="A0A1H7PUB5"/>
<reference evidence="2" key="1">
    <citation type="submission" date="2016-10" db="EMBL/GenBank/DDBJ databases">
        <authorList>
            <person name="Varghese N."/>
            <person name="Submissions S."/>
        </authorList>
    </citation>
    <scope>NUCLEOTIDE SEQUENCE [LARGE SCALE GENOMIC DNA]</scope>
    <source>
        <strain evidence="2">LMG 26416</strain>
    </source>
</reference>
<dbReference type="InterPro" id="IPR012349">
    <property type="entry name" value="Split_barrel_FMN-bd"/>
</dbReference>
<organism evidence="1 2">
    <name type="scientific">Paraburkholderia caballeronis</name>
    <dbReference type="NCBI Taxonomy" id="416943"/>
    <lineage>
        <taxon>Bacteria</taxon>
        <taxon>Pseudomonadati</taxon>
        <taxon>Pseudomonadota</taxon>
        <taxon>Betaproteobacteria</taxon>
        <taxon>Burkholderiales</taxon>
        <taxon>Burkholderiaceae</taxon>
        <taxon>Paraburkholderia</taxon>
    </lineage>
</organism>
<gene>
    <name evidence="1" type="ORF">SAMN05192542_107168</name>
</gene>
<evidence type="ECO:0000313" key="2">
    <source>
        <dbReference type="Proteomes" id="UP000199120"/>
    </source>
</evidence>
<dbReference type="Gene3D" id="2.30.110.10">
    <property type="entry name" value="Electron Transport, Fmn-binding Protein, Chain A"/>
    <property type="match status" value="1"/>
</dbReference>
<sequence>MNDDTKMRASGRAAGLAQFDRWPAPLLAWFDGSALADKTGFTASLVTCNADGRIGTSLLGVGELYAASPRTLRFALWAQSRGAGALATHARAALTFVFDAAFYQVQLEVEPLPSEAAKQAGLACFDGTIAAGEVQRVSYAQLDQGIGFSLGDDVRDAVLTRWEAQMEMLKGLG</sequence>
<dbReference type="SUPFAM" id="SSF50475">
    <property type="entry name" value="FMN-binding split barrel"/>
    <property type="match status" value="1"/>
</dbReference>